<keyword evidence="2" id="KW-1185">Reference proteome</keyword>
<dbReference type="Proteomes" id="UP000738431">
    <property type="component" value="Chromosome"/>
</dbReference>
<evidence type="ECO:0000313" key="1">
    <source>
        <dbReference type="EMBL" id="WRQ86357.1"/>
    </source>
</evidence>
<dbReference type="Gene3D" id="1.25.40.10">
    <property type="entry name" value="Tetratricopeptide repeat domain"/>
    <property type="match status" value="1"/>
</dbReference>
<dbReference type="InterPro" id="IPR011990">
    <property type="entry name" value="TPR-like_helical_dom_sf"/>
</dbReference>
<organism evidence="1 2">
    <name type="scientific">Actomonas aquatica</name>
    <dbReference type="NCBI Taxonomy" id="2866162"/>
    <lineage>
        <taxon>Bacteria</taxon>
        <taxon>Pseudomonadati</taxon>
        <taxon>Verrucomicrobiota</taxon>
        <taxon>Opitutia</taxon>
        <taxon>Opitutales</taxon>
        <taxon>Opitutaceae</taxon>
        <taxon>Actomonas</taxon>
    </lineage>
</organism>
<reference evidence="1 2" key="1">
    <citation type="submission" date="2023-12" db="EMBL/GenBank/DDBJ databases">
        <title>Description of an unclassified Opitutus bacterium of Verrucomicrobiota.</title>
        <authorList>
            <person name="Zhang D.-F."/>
        </authorList>
    </citation>
    <scope>NUCLEOTIDE SEQUENCE [LARGE SCALE GENOMIC DNA]</scope>
    <source>
        <strain evidence="1 2">WL0086</strain>
    </source>
</reference>
<dbReference type="NCBIfam" id="NF047558">
    <property type="entry name" value="TPR_END_plus"/>
    <property type="match status" value="1"/>
</dbReference>
<sequence>MNKDAAAELQAVAAEDAGTEPVLTVWVALYHETRSWRKLVTVARELARVAPTNEQGWISWAYALRELEEVAEAQQVLREAEPQHGEGCAVLHYNLACYACLLGDLKEAWRRLLRAIDLDASFYESAQSDRDLEPLWDEIRELDEPF</sequence>
<dbReference type="SUPFAM" id="SSF48452">
    <property type="entry name" value="TPR-like"/>
    <property type="match status" value="1"/>
</dbReference>
<proteinExistence type="predicted"/>
<accession>A0ABZ1C4Q0</accession>
<protein>
    <recommendedName>
        <fullName evidence="3">Tetratricopeptide repeat protein</fullName>
    </recommendedName>
</protein>
<name>A0ABZ1C4Q0_9BACT</name>
<dbReference type="RefSeq" id="WP_221031283.1">
    <property type="nucleotide sequence ID" value="NZ_CP139781.1"/>
</dbReference>
<evidence type="ECO:0000313" key="2">
    <source>
        <dbReference type="Proteomes" id="UP000738431"/>
    </source>
</evidence>
<evidence type="ECO:0008006" key="3">
    <source>
        <dbReference type="Google" id="ProtNLM"/>
    </source>
</evidence>
<gene>
    <name evidence="1" type="ORF">K1X11_016195</name>
</gene>
<dbReference type="EMBL" id="CP139781">
    <property type="protein sequence ID" value="WRQ86357.1"/>
    <property type="molecule type" value="Genomic_DNA"/>
</dbReference>